<dbReference type="Gene3D" id="3.40.50.300">
    <property type="entry name" value="P-loop containing nucleotide triphosphate hydrolases"/>
    <property type="match status" value="1"/>
</dbReference>
<evidence type="ECO:0000256" key="2">
    <source>
        <dbReference type="ARBA" id="ARBA00022679"/>
    </source>
</evidence>
<dbReference type="SUPFAM" id="SSF52540">
    <property type="entry name" value="P-loop containing nucleoside triphosphate hydrolases"/>
    <property type="match status" value="1"/>
</dbReference>
<reference evidence="6" key="1">
    <citation type="submission" date="2021-04" db="EMBL/GenBank/DDBJ databases">
        <title>The complete genome sequence of Caulobacter sp. S6.</title>
        <authorList>
            <person name="Tang Y."/>
            <person name="Ouyang W."/>
            <person name="Liu Q."/>
            <person name="Huang B."/>
            <person name="Guo Z."/>
            <person name="Lei P."/>
        </authorList>
    </citation>
    <scope>NUCLEOTIDE SEQUENCE</scope>
    <source>
        <strain evidence="6">S6</strain>
    </source>
</reference>
<keyword evidence="3 4" id="KW-0418">Kinase</keyword>
<dbReference type="PANTHER" id="PTHR34383:SF1">
    <property type="entry name" value="ADP-POLYPHOSPHATE PHOSPHOTRANSFERASE"/>
    <property type="match status" value="1"/>
</dbReference>
<gene>
    <name evidence="6" type="primary">ppk2</name>
    <name evidence="6" type="ORF">KCG34_20100</name>
</gene>
<organism evidence="6 7">
    <name type="scientific">Phenylobacterium montanum</name>
    <dbReference type="NCBI Taxonomy" id="2823693"/>
    <lineage>
        <taxon>Bacteria</taxon>
        <taxon>Pseudomonadati</taxon>
        <taxon>Pseudomonadota</taxon>
        <taxon>Alphaproteobacteria</taxon>
        <taxon>Caulobacterales</taxon>
        <taxon>Caulobacteraceae</taxon>
        <taxon>Phenylobacterium</taxon>
    </lineage>
</organism>
<dbReference type="AlphaFoldDB" id="A0A975IUA8"/>
<keyword evidence="2 4" id="KW-0808">Transferase</keyword>
<dbReference type="GO" id="GO:0008976">
    <property type="term" value="F:polyphosphate kinase activity"/>
    <property type="evidence" value="ECO:0007669"/>
    <property type="project" value="UniProtKB-UniRule"/>
</dbReference>
<comment type="function">
    <text evidence="4">Uses inorganic polyphosphate (polyP) as a donor to convert GDP to GTP or ADP to ATP.</text>
</comment>
<dbReference type="InterPro" id="IPR016898">
    <property type="entry name" value="Polyphosphate_phosphotransfera"/>
</dbReference>
<dbReference type="InterPro" id="IPR022488">
    <property type="entry name" value="PPK2-related"/>
</dbReference>
<accession>A0A975IUA8</accession>
<proteinExistence type="inferred from homology"/>
<name>A0A975IUA8_9CAUL</name>
<evidence type="ECO:0000256" key="3">
    <source>
        <dbReference type="ARBA" id="ARBA00022777"/>
    </source>
</evidence>
<dbReference type="NCBIfam" id="TIGR03707">
    <property type="entry name" value="PPK2_P_aer"/>
    <property type="match status" value="1"/>
</dbReference>
<dbReference type="KEGG" id="caul:KCG34_20100"/>
<sequence>MKDRQHYKQALAELQVELVRYQQWAMAEGEKVVVVFEGRDGAGKDGTIKRITEHLAPRNTRVAALPKPSDRQSTEWFFQRYVRHLPAAGEIVIFNRSWYNRAGVDRVMDFATARQQEDFLHDAPTFERMLCEANIRIVKFWLDISKDEQERRLEARRNDPLKALKVSALDGVAQKKWKAYSQARNEMLIRTHSAHAPWTCVHTDKKKKARLAVIRHLLHALAPADIYEKVDPPDPKVLFTFEADAINDGRLEP</sequence>
<comment type="similarity">
    <text evidence="1 4">Belongs to the polyphosphate kinase 2 (PPK2) family. Class I subfamily.</text>
</comment>
<comment type="subunit">
    <text evidence="4">Homotetramer.</text>
</comment>
<dbReference type="Proteomes" id="UP000676409">
    <property type="component" value="Chromosome"/>
</dbReference>
<feature type="domain" description="Polyphosphate kinase-2-related" evidence="5">
    <location>
        <begin position="3"/>
        <end position="225"/>
    </location>
</feature>
<protein>
    <recommendedName>
        <fullName evidence="4">ADP/GDP-polyphosphate phosphotransferase</fullName>
        <ecNumber evidence="4">2.7.4.-</ecNumber>
    </recommendedName>
    <alternativeName>
        <fullName evidence="4">Polyphosphate kinase PPK2</fullName>
    </alternativeName>
</protein>
<dbReference type="PIRSF" id="PIRSF028756">
    <property type="entry name" value="PPK2_prd"/>
    <property type="match status" value="1"/>
</dbReference>
<keyword evidence="7" id="KW-1185">Reference proteome</keyword>
<dbReference type="GO" id="GO:0006793">
    <property type="term" value="P:phosphorus metabolic process"/>
    <property type="evidence" value="ECO:0007669"/>
    <property type="project" value="InterPro"/>
</dbReference>
<evidence type="ECO:0000313" key="7">
    <source>
        <dbReference type="Proteomes" id="UP000676409"/>
    </source>
</evidence>
<dbReference type="InterPro" id="IPR027417">
    <property type="entry name" value="P-loop_NTPase"/>
</dbReference>
<dbReference type="Pfam" id="PF03976">
    <property type="entry name" value="PPK2"/>
    <property type="match status" value="1"/>
</dbReference>
<dbReference type="EMBL" id="CP073078">
    <property type="protein sequence ID" value="QUD87329.1"/>
    <property type="molecule type" value="Genomic_DNA"/>
</dbReference>
<dbReference type="EC" id="2.7.4.-" evidence="4"/>
<evidence type="ECO:0000256" key="1">
    <source>
        <dbReference type="ARBA" id="ARBA00009924"/>
    </source>
</evidence>
<evidence type="ECO:0000313" key="6">
    <source>
        <dbReference type="EMBL" id="QUD87329.1"/>
    </source>
</evidence>
<dbReference type="InterPro" id="IPR022486">
    <property type="entry name" value="PPK2_PA0141"/>
</dbReference>
<dbReference type="RefSeq" id="WP_211937381.1">
    <property type="nucleotide sequence ID" value="NZ_CP073078.1"/>
</dbReference>
<dbReference type="PANTHER" id="PTHR34383">
    <property type="entry name" value="POLYPHOSPHATE:AMP PHOSPHOTRANSFERASE-RELATED"/>
    <property type="match status" value="1"/>
</dbReference>
<evidence type="ECO:0000256" key="4">
    <source>
        <dbReference type="RuleBase" id="RU369062"/>
    </source>
</evidence>
<evidence type="ECO:0000259" key="5">
    <source>
        <dbReference type="Pfam" id="PF03976"/>
    </source>
</evidence>